<feature type="compositionally biased region" description="Basic residues" evidence="1">
    <location>
        <begin position="1"/>
        <end position="12"/>
    </location>
</feature>
<protein>
    <submittedName>
        <fullName evidence="2">Uncharacterized protein</fullName>
    </submittedName>
</protein>
<dbReference type="EMBL" id="QVEV01000024">
    <property type="protein sequence ID" value="RGC14093.1"/>
    <property type="molecule type" value="Genomic_DNA"/>
</dbReference>
<reference evidence="2 3" key="1">
    <citation type="submission" date="2018-08" db="EMBL/GenBank/DDBJ databases">
        <title>A genome reference for cultivated species of the human gut microbiota.</title>
        <authorList>
            <person name="Zou Y."/>
            <person name="Xue W."/>
            <person name="Luo G."/>
        </authorList>
    </citation>
    <scope>NUCLEOTIDE SEQUENCE [LARGE SCALE GENOMIC DNA]</scope>
    <source>
        <strain evidence="2 3">OF01-2LB</strain>
    </source>
</reference>
<evidence type="ECO:0000313" key="3">
    <source>
        <dbReference type="Proteomes" id="UP000260025"/>
    </source>
</evidence>
<evidence type="ECO:0000313" key="2">
    <source>
        <dbReference type="EMBL" id="RGC14093.1"/>
    </source>
</evidence>
<dbReference type="AlphaFoldDB" id="A0A3E2VUM2"/>
<organism evidence="2 3">
    <name type="scientific">Clostridium innocuum</name>
    <dbReference type="NCBI Taxonomy" id="1522"/>
    <lineage>
        <taxon>Bacteria</taxon>
        <taxon>Bacillati</taxon>
        <taxon>Bacillota</taxon>
        <taxon>Clostridia</taxon>
        <taxon>Eubacteriales</taxon>
        <taxon>Clostridiaceae</taxon>
        <taxon>Clostridium</taxon>
    </lineage>
</organism>
<evidence type="ECO:0000256" key="1">
    <source>
        <dbReference type="SAM" id="MobiDB-lite"/>
    </source>
</evidence>
<gene>
    <name evidence="2" type="ORF">DXA38_14965</name>
</gene>
<dbReference type="OrthoDB" id="1655947at2"/>
<name>A0A3E2VUM2_CLOIN</name>
<feature type="region of interest" description="Disordered" evidence="1">
    <location>
        <begin position="1"/>
        <end position="23"/>
    </location>
</feature>
<dbReference type="Proteomes" id="UP000260025">
    <property type="component" value="Unassembled WGS sequence"/>
</dbReference>
<comment type="caution">
    <text evidence="2">The sequence shown here is derived from an EMBL/GenBank/DDBJ whole genome shotgun (WGS) entry which is preliminary data.</text>
</comment>
<sequence length="82" mass="9614">MNLNVKIHKQAPQRKTPEAEKEEQEKLIKEKFTEEEVAELLKEGFTIEQIAYVAKDKIKGDKQCRIIGIIFDILTWVIPDFK</sequence>
<accession>A0A3E2VUM2</accession>
<proteinExistence type="predicted"/>